<sequence length="132" mass="14561">MLVRASALYDLVLTSAFAIPIVAGFKIDLLRSIHVALSLSGDFPTFTAMHLLFLNLLGSVVIVWSVLRIRRPEPLYGFYDGLCRLMFSSAMGFALFAGNGSAIIWAFLIPEMCWGVVQLLGYVRLRSTMAQA</sequence>
<dbReference type="AlphaFoldDB" id="A4BCN3"/>
<keyword evidence="1" id="KW-0472">Membrane</keyword>
<evidence type="ECO:0000313" key="3">
    <source>
        <dbReference type="Proteomes" id="UP000005953"/>
    </source>
</evidence>
<evidence type="ECO:0000256" key="1">
    <source>
        <dbReference type="SAM" id="Phobius"/>
    </source>
</evidence>
<gene>
    <name evidence="2" type="ORF">MED297_07751</name>
</gene>
<keyword evidence="1" id="KW-0812">Transmembrane</keyword>
<feature type="transmembrane region" description="Helical" evidence="1">
    <location>
        <begin position="7"/>
        <end position="27"/>
    </location>
</feature>
<comment type="caution">
    <text evidence="2">The sequence shown here is derived from an EMBL/GenBank/DDBJ whole genome shotgun (WGS) entry which is preliminary data.</text>
</comment>
<dbReference type="HOGENOM" id="CLU_141677_0_0_6"/>
<keyword evidence="1" id="KW-1133">Transmembrane helix</keyword>
<proteinExistence type="predicted"/>
<dbReference type="Proteomes" id="UP000005953">
    <property type="component" value="Unassembled WGS sequence"/>
</dbReference>
<name>A4BCN3_9GAMM</name>
<protein>
    <submittedName>
        <fullName evidence="2">Uncharacterized protein</fullName>
    </submittedName>
</protein>
<dbReference type="STRING" id="314283.MED297_07751"/>
<keyword evidence="3" id="KW-1185">Reference proteome</keyword>
<feature type="transmembrane region" description="Helical" evidence="1">
    <location>
        <begin position="47"/>
        <end position="67"/>
    </location>
</feature>
<dbReference type="EMBL" id="AAOE01000006">
    <property type="protein sequence ID" value="EAR09965.1"/>
    <property type="molecule type" value="Genomic_DNA"/>
</dbReference>
<organism evidence="2 3">
    <name type="scientific">Reinekea blandensis MED297</name>
    <dbReference type="NCBI Taxonomy" id="314283"/>
    <lineage>
        <taxon>Bacteria</taxon>
        <taxon>Pseudomonadati</taxon>
        <taxon>Pseudomonadota</taxon>
        <taxon>Gammaproteobacteria</taxon>
        <taxon>Oceanospirillales</taxon>
        <taxon>Saccharospirillaceae</taxon>
        <taxon>Reinekea</taxon>
    </lineage>
</organism>
<evidence type="ECO:0000313" key="2">
    <source>
        <dbReference type="EMBL" id="EAR09965.1"/>
    </source>
</evidence>
<reference evidence="2 3" key="1">
    <citation type="submission" date="2006-02" db="EMBL/GenBank/DDBJ databases">
        <authorList>
            <person name="Pinhassi J."/>
            <person name="Pedros-Alio C."/>
            <person name="Ferriera S."/>
            <person name="Johnson J."/>
            <person name="Kravitz S."/>
            <person name="Halpern A."/>
            <person name="Remington K."/>
            <person name="Beeson K."/>
            <person name="Tran B."/>
            <person name="Rogers Y.-H."/>
            <person name="Friedman R."/>
            <person name="Venter J.C."/>
        </authorList>
    </citation>
    <scope>NUCLEOTIDE SEQUENCE [LARGE SCALE GENOMIC DNA]</scope>
    <source>
        <strain evidence="2 3">MED297</strain>
    </source>
</reference>
<accession>A4BCN3</accession>